<dbReference type="Gene3D" id="3.40.50.10140">
    <property type="entry name" value="Toll/interleukin-1 receptor homology (TIR) domain"/>
    <property type="match status" value="1"/>
</dbReference>
<protein>
    <submittedName>
        <fullName evidence="9">Protein toll-like</fullName>
    </submittedName>
</protein>
<dbReference type="PANTHER" id="PTHR24365:SF541">
    <property type="entry name" value="PROTEIN TOLL-RELATED"/>
    <property type="match status" value="1"/>
</dbReference>
<evidence type="ECO:0000313" key="8">
    <source>
        <dbReference type="Proteomes" id="UP000515160"/>
    </source>
</evidence>
<evidence type="ECO:0000256" key="4">
    <source>
        <dbReference type="ARBA" id="ARBA00022729"/>
    </source>
</evidence>
<name>A0A9C6W822_DROAB</name>
<evidence type="ECO:0000256" key="2">
    <source>
        <dbReference type="ARBA" id="ARBA00009634"/>
    </source>
</evidence>
<dbReference type="PROSITE" id="PS51450">
    <property type="entry name" value="LRR"/>
    <property type="match status" value="1"/>
</dbReference>
<evidence type="ECO:0000256" key="1">
    <source>
        <dbReference type="ARBA" id="ARBA00004167"/>
    </source>
</evidence>
<dbReference type="GO" id="GO:0045087">
    <property type="term" value="P:innate immune response"/>
    <property type="evidence" value="ECO:0007669"/>
    <property type="project" value="TreeGrafter"/>
</dbReference>
<dbReference type="PROSITE" id="PS50104">
    <property type="entry name" value="TIR"/>
    <property type="match status" value="1"/>
</dbReference>
<evidence type="ECO:0000313" key="9">
    <source>
        <dbReference type="RefSeq" id="XP_051862856.1"/>
    </source>
</evidence>
<evidence type="ECO:0000256" key="5">
    <source>
        <dbReference type="ARBA" id="ARBA00022989"/>
    </source>
</evidence>
<keyword evidence="3" id="KW-0812">Transmembrane</keyword>
<evidence type="ECO:0000259" key="7">
    <source>
        <dbReference type="PROSITE" id="PS50104"/>
    </source>
</evidence>
<keyword evidence="5" id="KW-1133">Transmembrane helix</keyword>
<dbReference type="InterPro" id="IPR001611">
    <property type="entry name" value="Leu-rich_rpt"/>
</dbReference>
<dbReference type="Gene3D" id="3.80.10.10">
    <property type="entry name" value="Ribonuclease Inhibitor"/>
    <property type="match status" value="1"/>
</dbReference>
<dbReference type="SUPFAM" id="SSF52058">
    <property type="entry name" value="L domain-like"/>
    <property type="match status" value="1"/>
</dbReference>
<comment type="similarity">
    <text evidence="2">Belongs to the Toll-like receptor family.</text>
</comment>
<dbReference type="GO" id="GO:0007165">
    <property type="term" value="P:signal transduction"/>
    <property type="evidence" value="ECO:0007669"/>
    <property type="project" value="InterPro"/>
</dbReference>
<keyword evidence="4" id="KW-0732">Signal</keyword>
<evidence type="ECO:0000256" key="6">
    <source>
        <dbReference type="ARBA" id="ARBA00023136"/>
    </source>
</evidence>
<sequence>MRFDISCNHYYVKIPVLPIPIIGNTMLKFNNNNITILPNNTVDGYAEARELHLLNNQLQNLTVDQLPTNLTYLDLRNNRLEKLDEQVLEFLWNRSSSLSIKLSGNPWICDCNAKNLIEFVLKYPKIEDRDGIECSDPDIGHMLSIGYDICDPYANYVKGIIIIGQNILMWLYENGYCLWWISRSEPEESLLTKHDAFLAFCHVDLKYAEEFVEALENGAKKYKVCYYNRDWLPGESIPECILSSIEESKRTIILLTQDFINSSWGRFEFRSAIKANSLHNKKRLIVILYPNVDINNLDSDLKSYLKYNTYLNRDDSQFWRKLMFAMPHNQMLRNVSEDAL</sequence>
<organism evidence="8 9">
    <name type="scientific">Drosophila albomicans</name>
    <name type="common">Fruit fly</name>
    <dbReference type="NCBI Taxonomy" id="7291"/>
    <lineage>
        <taxon>Eukaryota</taxon>
        <taxon>Metazoa</taxon>
        <taxon>Ecdysozoa</taxon>
        <taxon>Arthropoda</taxon>
        <taxon>Hexapoda</taxon>
        <taxon>Insecta</taxon>
        <taxon>Pterygota</taxon>
        <taxon>Neoptera</taxon>
        <taxon>Endopterygota</taxon>
        <taxon>Diptera</taxon>
        <taxon>Brachycera</taxon>
        <taxon>Muscomorpha</taxon>
        <taxon>Ephydroidea</taxon>
        <taxon>Drosophilidae</taxon>
        <taxon>Drosophila</taxon>
    </lineage>
</organism>
<dbReference type="RefSeq" id="XP_051862856.1">
    <property type="nucleotide sequence ID" value="XM_052006896.1"/>
</dbReference>
<dbReference type="InterPro" id="IPR035897">
    <property type="entry name" value="Toll_tir_struct_dom_sf"/>
</dbReference>
<keyword evidence="8" id="KW-1185">Reference proteome</keyword>
<dbReference type="GeneID" id="127565939"/>
<dbReference type="Proteomes" id="UP000515160">
    <property type="component" value="Chromosome 2R"/>
</dbReference>
<comment type="subcellular location">
    <subcellularLocation>
        <location evidence="1">Membrane</location>
        <topology evidence="1">Single-pass membrane protein</topology>
    </subcellularLocation>
</comment>
<gene>
    <name evidence="9" type="primary">LOC127565939</name>
</gene>
<dbReference type="GO" id="GO:0005886">
    <property type="term" value="C:plasma membrane"/>
    <property type="evidence" value="ECO:0007669"/>
    <property type="project" value="TreeGrafter"/>
</dbReference>
<proteinExistence type="inferred from homology"/>
<feature type="domain" description="TIR" evidence="7">
    <location>
        <begin position="192"/>
        <end position="326"/>
    </location>
</feature>
<dbReference type="InterPro" id="IPR000157">
    <property type="entry name" value="TIR_dom"/>
</dbReference>
<dbReference type="InterPro" id="IPR032675">
    <property type="entry name" value="LRR_dom_sf"/>
</dbReference>
<dbReference type="GO" id="GO:0038023">
    <property type="term" value="F:signaling receptor activity"/>
    <property type="evidence" value="ECO:0007669"/>
    <property type="project" value="TreeGrafter"/>
</dbReference>
<dbReference type="PRINTS" id="PR01537">
    <property type="entry name" value="INTRLKN1R1F"/>
</dbReference>
<keyword evidence="6" id="KW-0472">Membrane</keyword>
<reference evidence="9" key="1">
    <citation type="submission" date="2025-08" db="UniProtKB">
        <authorList>
            <consortium name="RefSeq"/>
        </authorList>
    </citation>
    <scope>IDENTIFICATION</scope>
    <source>
        <strain evidence="9">15112-1751.03</strain>
        <tissue evidence="9">Whole Adult</tissue>
    </source>
</reference>
<dbReference type="PANTHER" id="PTHR24365">
    <property type="entry name" value="TOLL-LIKE RECEPTOR"/>
    <property type="match status" value="1"/>
</dbReference>
<accession>A0A9C6W822</accession>
<dbReference type="SUPFAM" id="SSF52200">
    <property type="entry name" value="Toll/Interleukin receptor TIR domain"/>
    <property type="match status" value="1"/>
</dbReference>
<dbReference type="AlphaFoldDB" id="A0A9C6W822"/>
<dbReference type="SMART" id="SM00255">
    <property type="entry name" value="TIR"/>
    <property type="match status" value="1"/>
</dbReference>
<evidence type="ECO:0000256" key="3">
    <source>
        <dbReference type="ARBA" id="ARBA00022692"/>
    </source>
</evidence>
<dbReference type="OrthoDB" id="9985615at2759"/>
<dbReference type="Pfam" id="PF13676">
    <property type="entry name" value="TIR_2"/>
    <property type="match status" value="1"/>
</dbReference>